<accession>A0ABN3E0U7</accession>
<dbReference type="RefSeq" id="WP_259480618.1">
    <property type="nucleotide sequence ID" value="NZ_BAAAQY010000011.1"/>
</dbReference>
<feature type="compositionally biased region" description="Polar residues" evidence="1">
    <location>
        <begin position="85"/>
        <end position="94"/>
    </location>
</feature>
<keyword evidence="4" id="KW-1185">Reference proteome</keyword>
<feature type="region of interest" description="Disordered" evidence="1">
    <location>
        <begin position="29"/>
        <end position="97"/>
    </location>
</feature>
<feature type="chain" id="PRO_5045195155" description="FMN-binding domain-containing protein" evidence="2">
    <location>
        <begin position="24"/>
        <end position="173"/>
    </location>
</feature>
<dbReference type="EMBL" id="BAAAQY010000011">
    <property type="protein sequence ID" value="GAA2245217.1"/>
    <property type="molecule type" value="Genomic_DNA"/>
</dbReference>
<evidence type="ECO:0000313" key="4">
    <source>
        <dbReference type="Proteomes" id="UP001500929"/>
    </source>
</evidence>
<feature type="signal peptide" evidence="2">
    <location>
        <begin position="1"/>
        <end position="23"/>
    </location>
</feature>
<comment type="caution">
    <text evidence="3">The sequence shown here is derived from an EMBL/GenBank/DDBJ whole genome shotgun (WGS) entry which is preliminary data.</text>
</comment>
<evidence type="ECO:0000313" key="3">
    <source>
        <dbReference type="EMBL" id="GAA2245217.1"/>
    </source>
</evidence>
<dbReference type="PROSITE" id="PS51257">
    <property type="entry name" value="PROKAR_LIPOPROTEIN"/>
    <property type="match status" value="1"/>
</dbReference>
<dbReference type="Proteomes" id="UP001500929">
    <property type="component" value="Unassembled WGS sequence"/>
</dbReference>
<reference evidence="3 4" key="1">
    <citation type="journal article" date="2019" name="Int. J. Syst. Evol. Microbiol.">
        <title>The Global Catalogue of Microorganisms (GCM) 10K type strain sequencing project: providing services to taxonomists for standard genome sequencing and annotation.</title>
        <authorList>
            <consortium name="The Broad Institute Genomics Platform"/>
            <consortium name="The Broad Institute Genome Sequencing Center for Infectious Disease"/>
            <person name="Wu L."/>
            <person name="Ma J."/>
        </authorList>
    </citation>
    <scope>NUCLEOTIDE SEQUENCE [LARGE SCALE GENOMIC DNA]</scope>
    <source>
        <strain evidence="3 4">JCM 16117</strain>
    </source>
</reference>
<evidence type="ECO:0008006" key="5">
    <source>
        <dbReference type="Google" id="ProtNLM"/>
    </source>
</evidence>
<evidence type="ECO:0000256" key="2">
    <source>
        <dbReference type="SAM" id="SignalP"/>
    </source>
</evidence>
<sequence length="173" mass="17284">MNLRQKQITLAAMTGLSISVALAGCATDTAGSAEAETVPTSSSGSSSSSSSDSSTTDSSTTDSSSTDSSSSDSSASTYTDGTYEATGSYTSPNGQEEIDVSITLESDIITAVTVTPEATNPNSVNYQTQFADGIAAVVVGEDIDEISVSRVAGSSLTSGGFNEAVEAIKAEAS</sequence>
<protein>
    <recommendedName>
        <fullName evidence="5">FMN-binding domain-containing protein</fullName>
    </recommendedName>
</protein>
<feature type="compositionally biased region" description="Low complexity" evidence="1">
    <location>
        <begin position="40"/>
        <end position="82"/>
    </location>
</feature>
<name>A0ABN3E0U7_9MICO</name>
<organism evidence="3 4">
    <name type="scientific">Herbiconiux moechotypicola</name>
    <dbReference type="NCBI Taxonomy" id="637393"/>
    <lineage>
        <taxon>Bacteria</taxon>
        <taxon>Bacillati</taxon>
        <taxon>Actinomycetota</taxon>
        <taxon>Actinomycetes</taxon>
        <taxon>Micrococcales</taxon>
        <taxon>Microbacteriaceae</taxon>
        <taxon>Herbiconiux</taxon>
    </lineage>
</organism>
<proteinExistence type="predicted"/>
<keyword evidence="2" id="KW-0732">Signal</keyword>
<gene>
    <name evidence="3" type="ORF">GCM10009851_33100</name>
</gene>
<evidence type="ECO:0000256" key="1">
    <source>
        <dbReference type="SAM" id="MobiDB-lite"/>
    </source>
</evidence>